<gene>
    <name evidence="1" type="ORF">PACLA_8A003164</name>
</gene>
<reference evidence="1" key="1">
    <citation type="submission" date="2020-04" db="EMBL/GenBank/DDBJ databases">
        <authorList>
            <person name="Alioto T."/>
            <person name="Alioto T."/>
            <person name="Gomez Garrido J."/>
        </authorList>
    </citation>
    <scope>NUCLEOTIDE SEQUENCE</scope>
    <source>
        <strain evidence="1">A484AB</strain>
    </source>
</reference>
<protein>
    <submittedName>
        <fullName evidence="1">Uncharacterized protein</fullName>
    </submittedName>
</protein>
<comment type="caution">
    <text evidence="1">The sequence shown here is derived from an EMBL/GenBank/DDBJ whole genome shotgun (WGS) entry which is preliminary data.</text>
</comment>
<accession>A0A6S7L8S8</accession>
<keyword evidence="2" id="KW-1185">Reference proteome</keyword>
<dbReference type="OrthoDB" id="6021232at2759"/>
<dbReference type="EMBL" id="CACRXK020015825">
    <property type="protein sequence ID" value="CAB4028919.1"/>
    <property type="molecule type" value="Genomic_DNA"/>
</dbReference>
<organism evidence="1 2">
    <name type="scientific">Paramuricea clavata</name>
    <name type="common">Red gorgonian</name>
    <name type="synonym">Violescent sea-whip</name>
    <dbReference type="NCBI Taxonomy" id="317549"/>
    <lineage>
        <taxon>Eukaryota</taxon>
        <taxon>Metazoa</taxon>
        <taxon>Cnidaria</taxon>
        <taxon>Anthozoa</taxon>
        <taxon>Octocorallia</taxon>
        <taxon>Malacalcyonacea</taxon>
        <taxon>Plexauridae</taxon>
        <taxon>Paramuricea</taxon>
    </lineage>
</organism>
<dbReference type="PANTHER" id="PTHR47018">
    <property type="entry name" value="CXC DOMAIN-CONTAINING PROTEIN-RELATED"/>
    <property type="match status" value="1"/>
</dbReference>
<sequence>MVGRKIPQSIVVRLGDFHMAMAFCGAISKLFKDAGLQQYLESLTPAERDETVTLVENLAETFPSEDYLPQVMSENFGKLEMAVAMFSKSEAEKKTTFAVWLNYIQMIDVLLMFLRATRENDWDLHLSAVRSMLPWFFATDRVHYARYGAAYWLEMLCIETSHPGVTDDIIKNWICQRQRTHGFSSTACGQVMGHNRDSKVRGGLVGFTLNQGAVHRWIMSQADRGAITRQCLTMADNSSHTRSRKDIDESQIKYHEHEVANVEVITNMSNPYPNPKHG</sequence>
<proteinExistence type="predicted"/>
<dbReference type="Proteomes" id="UP001152795">
    <property type="component" value="Unassembled WGS sequence"/>
</dbReference>
<dbReference type="PANTHER" id="PTHR47018:SF3">
    <property type="entry name" value="MYCBP-ASSOCIATED PROTEIN"/>
    <property type="match status" value="1"/>
</dbReference>
<evidence type="ECO:0000313" key="1">
    <source>
        <dbReference type="EMBL" id="CAB4028919.1"/>
    </source>
</evidence>
<dbReference type="AlphaFoldDB" id="A0A6S7L8S8"/>
<name>A0A6S7L8S8_PARCT</name>
<evidence type="ECO:0000313" key="2">
    <source>
        <dbReference type="Proteomes" id="UP001152795"/>
    </source>
</evidence>